<feature type="chain" id="PRO_5019307852" description="Malate dehydrogenase" evidence="1">
    <location>
        <begin position="21"/>
        <end position="235"/>
    </location>
</feature>
<protein>
    <recommendedName>
        <fullName evidence="4">Malate dehydrogenase</fullName>
    </recommendedName>
</protein>
<accession>A0A436ZR87</accession>
<evidence type="ECO:0008006" key="4">
    <source>
        <dbReference type="Google" id="ProtNLM"/>
    </source>
</evidence>
<reference evidence="2 3" key="1">
    <citation type="submission" date="2019-01" db="EMBL/GenBank/DDBJ databases">
        <title>Intercellular communication is required for trap formation in the nematode-trapping fungus Duddingtonia flagrans.</title>
        <authorList>
            <person name="Youssar L."/>
            <person name="Wernet V."/>
            <person name="Hensel N."/>
            <person name="Hildebrandt H.-G."/>
            <person name="Fischer R."/>
        </authorList>
    </citation>
    <scope>NUCLEOTIDE SEQUENCE [LARGE SCALE GENOMIC DNA]</scope>
    <source>
        <strain evidence="2 3">CBS H-5679</strain>
    </source>
</reference>
<dbReference type="PANTHER" id="PTHR35567">
    <property type="entry name" value="MALATE DEHYDROGENASE (AFU_ORTHOLOGUE AFUA_2G13800)"/>
    <property type="match status" value="1"/>
</dbReference>
<dbReference type="VEuPathDB" id="FungiDB:DFL_009293"/>
<gene>
    <name evidence="2" type="ORF">DFL_009293</name>
</gene>
<dbReference type="EMBL" id="SAEB01000012">
    <property type="protein sequence ID" value="RVD81429.1"/>
    <property type="molecule type" value="Genomic_DNA"/>
</dbReference>
<evidence type="ECO:0000313" key="3">
    <source>
        <dbReference type="Proteomes" id="UP000283090"/>
    </source>
</evidence>
<dbReference type="OrthoDB" id="1859733at2759"/>
<dbReference type="Proteomes" id="UP000283090">
    <property type="component" value="Unassembled WGS sequence"/>
</dbReference>
<evidence type="ECO:0000256" key="1">
    <source>
        <dbReference type="SAM" id="SignalP"/>
    </source>
</evidence>
<organism evidence="2 3">
    <name type="scientific">Arthrobotrys flagrans</name>
    <name type="common">Nematode-trapping fungus</name>
    <name type="synonym">Trichothecium flagrans</name>
    <dbReference type="NCBI Taxonomy" id="97331"/>
    <lineage>
        <taxon>Eukaryota</taxon>
        <taxon>Fungi</taxon>
        <taxon>Dikarya</taxon>
        <taxon>Ascomycota</taxon>
        <taxon>Pezizomycotina</taxon>
        <taxon>Orbiliomycetes</taxon>
        <taxon>Orbiliales</taxon>
        <taxon>Orbiliaceae</taxon>
        <taxon>Arthrobotrys</taxon>
    </lineage>
</organism>
<dbReference type="AlphaFoldDB" id="A0A436ZR87"/>
<comment type="caution">
    <text evidence="2">The sequence shown here is derived from an EMBL/GenBank/DDBJ whole genome shotgun (WGS) entry which is preliminary data.</text>
</comment>
<dbReference type="GeneID" id="93591604"/>
<proteinExistence type="predicted"/>
<feature type="signal peptide" evidence="1">
    <location>
        <begin position="1"/>
        <end position="20"/>
    </location>
</feature>
<name>A0A436ZR87_ARTFL</name>
<dbReference type="RefSeq" id="XP_067486973.1">
    <property type="nucleotide sequence ID" value="XM_067639156.1"/>
</dbReference>
<dbReference type="Pfam" id="PF11937">
    <property type="entry name" value="DUF3455"/>
    <property type="match status" value="1"/>
</dbReference>
<sequence>MRFTLASVATILVGAVAVLAAPTPKYTGCSLSSVQIPKEAFVDPTNSSNTLAYPAANEKLAKIVLGYGSQNYSCVNGVATSNGAVATLYDLSCAFAVSPEWADVVTRGAVQMDPTAQFAGLQMLKNMLNAQFISGVHYFKGDFATPTFEFTDKTKLISGLAGKIPALPGSDTGKRPDNFGAVPSLRLVAKQGMGSTYSTIYRLHTAGGSPPLGKCLWQGQRQIPYAAQYWVYKST</sequence>
<dbReference type="InterPro" id="IPR021851">
    <property type="entry name" value="DUF3455"/>
</dbReference>
<evidence type="ECO:0000313" key="2">
    <source>
        <dbReference type="EMBL" id="RVD81429.1"/>
    </source>
</evidence>
<keyword evidence="3" id="KW-1185">Reference proteome</keyword>
<keyword evidence="1" id="KW-0732">Signal</keyword>
<dbReference type="PANTHER" id="PTHR35567:SF1">
    <property type="entry name" value="CONSERVED FUNGAL PROTEIN (AFU_ORTHOLOGUE AFUA_1G14230)"/>
    <property type="match status" value="1"/>
</dbReference>